<sequence length="84" mass="8895">MRKAMFVVAAALTATSALLPVGAADAQSAVSARTRSTADVPDGWACYRQGEIVYFDGRPYRALQSFCGVGFDPATVPALWAPAW</sequence>
<evidence type="ECO:0000256" key="1">
    <source>
        <dbReference type="SAM" id="SignalP"/>
    </source>
</evidence>
<dbReference type="Proteomes" id="UP001143474">
    <property type="component" value="Unassembled WGS sequence"/>
</dbReference>
<reference evidence="2" key="2">
    <citation type="submission" date="2023-01" db="EMBL/GenBank/DDBJ databases">
        <authorList>
            <person name="Sun Q."/>
            <person name="Evtushenko L."/>
        </authorList>
    </citation>
    <scope>NUCLEOTIDE SEQUENCE</scope>
    <source>
        <strain evidence="2">VKM Ac-2007</strain>
    </source>
</reference>
<dbReference type="EMBL" id="BSEV01000002">
    <property type="protein sequence ID" value="GLK07888.1"/>
    <property type="molecule type" value="Genomic_DNA"/>
</dbReference>
<dbReference type="GO" id="GO:0005576">
    <property type="term" value="C:extracellular region"/>
    <property type="evidence" value="ECO:0007669"/>
    <property type="project" value="InterPro"/>
</dbReference>
<organism evidence="2 3">
    <name type="scientific">Streptosporangium carneum</name>
    <dbReference type="NCBI Taxonomy" id="47481"/>
    <lineage>
        <taxon>Bacteria</taxon>
        <taxon>Bacillati</taxon>
        <taxon>Actinomycetota</taxon>
        <taxon>Actinomycetes</taxon>
        <taxon>Streptosporangiales</taxon>
        <taxon>Streptosporangiaceae</taxon>
        <taxon>Streptosporangium</taxon>
    </lineage>
</organism>
<keyword evidence="3" id="KW-1185">Reference proteome</keyword>
<dbReference type="AlphaFoldDB" id="A0A9W6MBP4"/>
<dbReference type="RefSeq" id="WP_271216423.1">
    <property type="nucleotide sequence ID" value="NZ_BAAAVD010000024.1"/>
</dbReference>
<feature type="signal peptide" evidence="1">
    <location>
        <begin position="1"/>
        <end position="23"/>
    </location>
</feature>
<accession>A0A9W6MBP4</accession>
<gene>
    <name evidence="2" type="ORF">GCM10017600_12930</name>
</gene>
<reference evidence="2" key="1">
    <citation type="journal article" date="2014" name="Int. J. Syst. Evol. Microbiol.">
        <title>Complete genome sequence of Corynebacterium casei LMG S-19264T (=DSM 44701T), isolated from a smear-ripened cheese.</title>
        <authorList>
            <consortium name="US DOE Joint Genome Institute (JGI-PGF)"/>
            <person name="Walter F."/>
            <person name="Albersmeier A."/>
            <person name="Kalinowski J."/>
            <person name="Ruckert C."/>
        </authorList>
    </citation>
    <scope>NUCLEOTIDE SEQUENCE</scope>
    <source>
        <strain evidence="2">VKM Ac-2007</strain>
    </source>
</reference>
<dbReference type="InterPro" id="IPR036573">
    <property type="entry name" value="CBM_sf_5/12"/>
</dbReference>
<evidence type="ECO:0000313" key="3">
    <source>
        <dbReference type="Proteomes" id="UP001143474"/>
    </source>
</evidence>
<protein>
    <recommendedName>
        <fullName evidence="4">Chitin-binding type-3 domain-containing protein</fullName>
    </recommendedName>
</protein>
<dbReference type="GO" id="GO:0004553">
    <property type="term" value="F:hydrolase activity, hydrolyzing O-glycosyl compounds"/>
    <property type="evidence" value="ECO:0007669"/>
    <property type="project" value="InterPro"/>
</dbReference>
<name>A0A9W6MBP4_9ACTN</name>
<dbReference type="GO" id="GO:0005975">
    <property type="term" value="P:carbohydrate metabolic process"/>
    <property type="evidence" value="ECO:0007669"/>
    <property type="project" value="InterPro"/>
</dbReference>
<keyword evidence="1" id="KW-0732">Signal</keyword>
<dbReference type="GO" id="GO:0030246">
    <property type="term" value="F:carbohydrate binding"/>
    <property type="evidence" value="ECO:0007669"/>
    <property type="project" value="InterPro"/>
</dbReference>
<feature type="chain" id="PRO_5040777812" description="Chitin-binding type-3 domain-containing protein" evidence="1">
    <location>
        <begin position="24"/>
        <end position="84"/>
    </location>
</feature>
<evidence type="ECO:0000313" key="2">
    <source>
        <dbReference type="EMBL" id="GLK07888.1"/>
    </source>
</evidence>
<proteinExistence type="predicted"/>
<dbReference type="SUPFAM" id="SSF51055">
    <property type="entry name" value="Carbohydrate binding domain"/>
    <property type="match status" value="1"/>
</dbReference>
<evidence type="ECO:0008006" key="4">
    <source>
        <dbReference type="Google" id="ProtNLM"/>
    </source>
</evidence>
<comment type="caution">
    <text evidence="2">The sequence shown here is derived from an EMBL/GenBank/DDBJ whole genome shotgun (WGS) entry which is preliminary data.</text>
</comment>